<organism evidence="2">
    <name type="scientific">Mesocestoides corti</name>
    <name type="common">Flatworm</name>
    <dbReference type="NCBI Taxonomy" id="53468"/>
    <lineage>
        <taxon>Eukaryota</taxon>
        <taxon>Metazoa</taxon>
        <taxon>Spiralia</taxon>
        <taxon>Lophotrochozoa</taxon>
        <taxon>Platyhelminthes</taxon>
        <taxon>Cestoda</taxon>
        <taxon>Eucestoda</taxon>
        <taxon>Cyclophyllidea</taxon>
        <taxon>Mesocestoididae</taxon>
        <taxon>Mesocestoides</taxon>
    </lineage>
</organism>
<protein>
    <submittedName>
        <fullName evidence="2">Uncharacterized protein</fullName>
    </submittedName>
</protein>
<evidence type="ECO:0000256" key="1">
    <source>
        <dbReference type="SAM" id="MobiDB-lite"/>
    </source>
</evidence>
<sequence>MVGCSRGCCDSCLFTSLNPVAPPPTQGSPSSQHDASRENSQLPLHSHEYLS</sequence>
<accession>A0A5K3FVS0</accession>
<feature type="compositionally biased region" description="Polar residues" evidence="1">
    <location>
        <begin position="27"/>
        <end position="43"/>
    </location>
</feature>
<dbReference type="WBParaSite" id="MCU_011028-RA">
    <property type="protein sequence ID" value="MCU_011028-RA"/>
    <property type="gene ID" value="MCU_011028"/>
</dbReference>
<reference evidence="2" key="1">
    <citation type="submission" date="2019-11" db="UniProtKB">
        <authorList>
            <consortium name="WormBaseParasite"/>
        </authorList>
    </citation>
    <scope>IDENTIFICATION</scope>
</reference>
<evidence type="ECO:0000313" key="2">
    <source>
        <dbReference type="WBParaSite" id="MCU_011028-RA"/>
    </source>
</evidence>
<dbReference type="AlphaFoldDB" id="A0A5K3FVS0"/>
<feature type="region of interest" description="Disordered" evidence="1">
    <location>
        <begin position="20"/>
        <end position="51"/>
    </location>
</feature>
<name>A0A5K3FVS0_MESCO</name>
<proteinExistence type="predicted"/>